<sequence>MKTFRKPSAELIKKFLKQQSKGEFTYAPVGATAGALPLGYRLNHTRVRIGQGVEVFERAKAALRRWEQFRIGWAEVQPADAPIVPGTVVAIVAQRLGVWWLNACRVVYVVDEADPIGRFGFAYGTLPDHVGAGEERFLIEWDRNRDEVWYDILAYSRPHALLTLVGYPYMRWSQRLFGRRSAAAMIRAVSEPVATPSSP</sequence>
<feature type="domain" description="DUF1990" evidence="1">
    <location>
        <begin position="25"/>
        <end position="183"/>
    </location>
</feature>
<dbReference type="AlphaFoldDB" id="A0A1U7CXB2"/>
<accession>A0A1U7CXB2</accession>
<protein>
    <recommendedName>
        <fullName evidence="1">DUF1990 domain-containing protein</fullName>
    </recommendedName>
</protein>
<gene>
    <name evidence="2" type="ORF">BSF38_05163</name>
</gene>
<dbReference type="Pfam" id="PF09348">
    <property type="entry name" value="DUF1990"/>
    <property type="match status" value="1"/>
</dbReference>
<dbReference type="STRING" id="1387353.BSF38_05163"/>
<organism evidence="2 3">
    <name type="scientific">Paludisphaera borealis</name>
    <dbReference type="NCBI Taxonomy" id="1387353"/>
    <lineage>
        <taxon>Bacteria</taxon>
        <taxon>Pseudomonadati</taxon>
        <taxon>Planctomycetota</taxon>
        <taxon>Planctomycetia</taxon>
        <taxon>Isosphaerales</taxon>
        <taxon>Isosphaeraceae</taxon>
        <taxon>Paludisphaera</taxon>
    </lineage>
</organism>
<keyword evidence="3" id="KW-1185">Reference proteome</keyword>
<dbReference type="Proteomes" id="UP000186309">
    <property type="component" value="Chromosome"/>
</dbReference>
<evidence type="ECO:0000313" key="3">
    <source>
        <dbReference type="Proteomes" id="UP000186309"/>
    </source>
</evidence>
<evidence type="ECO:0000313" key="2">
    <source>
        <dbReference type="EMBL" id="APW63590.1"/>
    </source>
</evidence>
<dbReference type="InterPro" id="IPR014457">
    <property type="entry name" value="UCP010260"/>
</dbReference>
<name>A0A1U7CXB2_9BACT</name>
<proteinExistence type="predicted"/>
<dbReference type="PANTHER" id="PTHR34202:SF1">
    <property type="entry name" value="UPF0548 PROTEIN"/>
    <property type="match status" value="1"/>
</dbReference>
<dbReference type="EMBL" id="CP019082">
    <property type="protein sequence ID" value="APW63590.1"/>
    <property type="molecule type" value="Genomic_DNA"/>
</dbReference>
<dbReference type="PIRSF" id="PIRSF010260">
    <property type="entry name" value="UCP010260"/>
    <property type="match status" value="1"/>
</dbReference>
<dbReference type="PANTHER" id="PTHR34202">
    <property type="entry name" value="UPF0548 PROTEIN"/>
    <property type="match status" value="1"/>
</dbReference>
<reference evidence="3" key="1">
    <citation type="submission" date="2016-12" db="EMBL/GenBank/DDBJ databases">
        <title>Comparative genomics of four Isosphaeraceae planctomycetes: a common pool of plasmids and glycoside hydrolase genes.</title>
        <authorList>
            <person name="Ivanova A."/>
        </authorList>
    </citation>
    <scope>NUCLEOTIDE SEQUENCE [LARGE SCALE GENOMIC DNA]</scope>
    <source>
        <strain evidence="3">PX4</strain>
    </source>
</reference>
<dbReference type="OrthoDB" id="120660at2"/>
<dbReference type="InterPro" id="IPR018960">
    <property type="entry name" value="DUF1990"/>
</dbReference>
<evidence type="ECO:0000259" key="1">
    <source>
        <dbReference type="Pfam" id="PF09348"/>
    </source>
</evidence>
<dbReference type="KEGG" id="pbor:BSF38_05163"/>